<dbReference type="EMBL" id="LIAE01010240">
    <property type="protein sequence ID" value="PAV64784.1"/>
    <property type="molecule type" value="Genomic_DNA"/>
</dbReference>
<dbReference type="STRING" id="2018661.A0A2A2JSR9"/>
<comment type="caution">
    <text evidence="3">The sequence shown here is derived from an EMBL/GenBank/DDBJ whole genome shotgun (WGS) entry which is preliminary data.</text>
</comment>
<dbReference type="OrthoDB" id="303066at2759"/>
<name>A0A2A2JSR9_9BILA</name>
<feature type="region of interest" description="Disordered" evidence="1">
    <location>
        <begin position="124"/>
        <end position="150"/>
    </location>
</feature>
<evidence type="ECO:0000313" key="4">
    <source>
        <dbReference type="Proteomes" id="UP000218231"/>
    </source>
</evidence>
<dbReference type="Proteomes" id="UP000218231">
    <property type="component" value="Unassembled WGS sequence"/>
</dbReference>
<sequence>MKLFSVICFLIITINYSGCGEGGSGNVLGDIQSTIVTIVELGLQSAIIYRQRHHRSVHGEPEETKHLALPKFHLEDYDMSFLDSLKSLIDYGFLKFGFEVWCPLLAFSLMSQIGEVLIPDKVGDDLRDPESGPPAQDLSRHLPRQGGQGLPLRIGPIREETPYSIHFEDALLLASTSRAFTCCSPWEMAKLKKSPMSDSNNNDAPIIDVSPVITPVKTSKNDLRTVPISFESQAILYLFPQKYHRGTAKVMHFYQKDICYILSGDEACHQNESADSCKPCIDYTPLSAMTYLPPDWCICFSDEYDCSGYNACWQNFGYPVDLSYDGFKHIRSISILSGPVCKEYHVKKLSRPATPNIEGLECHPTRQNNVIGNGSDDYSMVQSPNLPSPYIRPNHNHMILQLFDRKLHTGEGTVLNFFKGDTCYNIKTCNITSPSSAYVYAPKCWSVCFSKDEDCKGLTKCWPNYGWPIDLHYDGLAGLKSFALYDTGCYGFSRPNITETQASKIAESCV</sequence>
<evidence type="ECO:0000256" key="2">
    <source>
        <dbReference type="SAM" id="SignalP"/>
    </source>
</evidence>
<evidence type="ECO:0000256" key="1">
    <source>
        <dbReference type="SAM" id="MobiDB-lite"/>
    </source>
</evidence>
<accession>A0A2A2JSR9</accession>
<gene>
    <name evidence="3" type="ORF">WR25_26270</name>
</gene>
<reference evidence="3 4" key="1">
    <citation type="journal article" date="2017" name="Curr. Biol.">
        <title>Genome architecture and evolution of a unichromosomal asexual nematode.</title>
        <authorList>
            <person name="Fradin H."/>
            <person name="Zegar C."/>
            <person name="Gutwein M."/>
            <person name="Lucas J."/>
            <person name="Kovtun M."/>
            <person name="Corcoran D."/>
            <person name="Baugh L.R."/>
            <person name="Kiontke K."/>
            <person name="Gunsalus K."/>
            <person name="Fitch D.H."/>
            <person name="Piano F."/>
        </authorList>
    </citation>
    <scope>NUCLEOTIDE SEQUENCE [LARGE SCALE GENOMIC DNA]</scope>
    <source>
        <strain evidence="3">PF1309</strain>
    </source>
</reference>
<feature type="signal peptide" evidence="2">
    <location>
        <begin position="1"/>
        <end position="19"/>
    </location>
</feature>
<evidence type="ECO:0000313" key="3">
    <source>
        <dbReference type="EMBL" id="PAV64784.1"/>
    </source>
</evidence>
<feature type="chain" id="PRO_5013308178" evidence="2">
    <location>
        <begin position="20"/>
        <end position="510"/>
    </location>
</feature>
<keyword evidence="2" id="KW-0732">Signal</keyword>
<protein>
    <submittedName>
        <fullName evidence="3">Uncharacterized protein</fullName>
    </submittedName>
</protein>
<dbReference type="AlphaFoldDB" id="A0A2A2JSR9"/>
<organism evidence="3 4">
    <name type="scientific">Diploscapter pachys</name>
    <dbReference type="NCBI Taxonomy" id="2018661"/>
    <lineage>
        <taxon>Eukaryota</taxon>
        <taxon>Metazoa</taxon>
        <taxon>Ecdysozoa</taxon>
        <taxon>Nematoda</taxon>
        <taxon>Chromadorea</taxon>
        <taxon>Rhabditida</taxon>
        <taxon>Rhabditina</taxon>
        <taxon>Rhabditomorpha</taxon>
        <taxon>Rhabditoidea</taxon>
        <taxon>Rhabditidae</taxon>
        <taxon>Diploscapter</taxon>
    </lineage>
</organism>
<proteinExistence type="predicted"/>
<keyword evidence="4" id="KW-1185">Reference proteome</keyword>